<keyword evidence="3" id="KW-1185">Reference proteome</keyword>
<sequence>MRAGRITQWALALVTLVWAGTAAAQSDAPCRQALALGLDVSGSVDEGEYRLQLDGLAAALEQPEVLRALLSQPARPIQIAVYEWSGPSHQRLLQDWVSITAREDVSAVADRLRRTTRIKADPSTGIGAAMIFGQRLLAGRRCETLTLDISGDGPANTGPRPQDVRYLSGFDGITINGLVIGAGDANTDLVAYFKELVIHGFGRFVEQAADFRDYEDAMARKLLRELRGVVVSNLQPPHPPTGQ</sequence>
<comment type="caution">
    <text evidence="2">The sequence shown here is derived from an EMBL/GenBank/DDBJ whole genome shotgun (WGS) entry which is preliminary data.</text>
</comment>
<evidence type="ECO:0008006" key="4">
    <source>
        <dbReference type="Google" id="ProtNLM"/>
    </source>
</evidence>
<proteinExistence type="predicted"/>
<dbReference type="EMBL" id="BNCH01000001">
    <property type="protein sequence ID" value="GHE87332.1"/>
    <property type="molecule type" value="Genomic_DNA"/>
</dbReference>
<evidence type="ECO:0000256" key="1">
    <source>
        <dbReference type="SAM" id="SignalP"/>
    </source>
</evidence>
<evidence type="ECO:0000313" key="3">
    <source>
        <dbReference type="Proteomes" id="UP000609802"/>
    </source>
</evidence>
<dbReference type="SUPFAM" id="SSF53300">
    <property type="entry name" value="vWA-like"/>
    <property type="match status" value="1"/>
</dbReference>
<feature type="signal peptide" evidence="1">
    <location>
        <begin position="1"/>
        <end position="24"/>
    </location>
</feature>
<gene>
    <name evidence="2" type="ORF">GCM10016455_04000</name>
</gene>
<accession>A0ABQ3IRN2</accession>
<feature type="chain" id="PRO_5046495011" description="DUF1194 domain-containing protein" evidence="1">
    <location>
        <begin position="25"/>
        <end position="243"/>
    </location>
</feature>
<keyword evidence="1" id="KW-0732">Signal</keyword>
<evidence type="ECO:0000313" key="2">
    <source>
        <dbReference type="EMBL" id="GHE87332.1"/>
    </source>
</evidence>
<reference evidence="3" key="1">
    <citation type="journal article" date="2019" name="Int. J. Syst. Evol. Microbiol.">
        <title>The Global Catalogue of Microorganisms (GCM) 10K type strain sequencing project: providing services to taxonomists for standard genome sequencing and annotation.</title>
        <authorList>
            <consortium name="The Broad Institute Genomics Platform"/>
            <consortium name="The Broad Institute Genome Sequencing Center for Infectious Disease"/>
            <person name="Wu L."/>
            <person name="Ma J."/>
        </authorList>
    </citation>
    <scope>NUCLEOTIDE SEQUENCE [LARGE SCALE GENOMIC DNA]</scope>
    <source>
        <strain evidence="3">KCTC 42443</strain>
    </source>
</reference>
<dbReference type="InterPro" id="IPR036465">
    <property type="entry name" value="vWFA_dom_sf"/>
</dbReference>
<dbReference type="InterPro" id="IPR010607">
    <property type="entry name" value="DUF1194"/>
</dbReference>
<dbReference type="Gene3D" id="3.40.50.410">
    <property type="entry name" value="von Willebrand factor, type A domain"/>
    <property type="match status" value="1"/>
</dbReference>
<dbReference type="Pfam" id="PF06707">
    <property type="entry name" value="DUF1194"/>
    <property type="match status" value="1"/>
</dbReference>
<organism evidence="2 3">
    <name type="scientific">Aliiroseovarius zhejiangensis</name>
    <dbReference type="NCBI Taxonomy" id="1632025"/>
    <lineage>
        <taxon>Bacteria</taxon>
        <taxon>Pseudomonadati</taxon>
        <taxon>Pseudomonadota</taxon>
        <taxon>Alphaproteobacteria</taxon>
        <taxon>Rhodobacterales</taxon>
        <taxon>Paracoccaceae</taxon>
        <taxon>Aliiroseovarius</taxon>
    </lineage>
</organism>
<protein>
    <recommendedName>
        <fullName evidence="4">DUF1194 domain-containing protein</fullName>
    </recommendedName>
</protein>
<dbReference type="Proteomes" id="UP000609802">
    <property type="component" value="Unassembled WGS sequence"/>
</dbReference>
<name>A0ABQ3IRN2_9RHOB</name>